<gene>
    <name evidence="11" type="ORF">PGLA2088_LOCUS22523</name>
</gene>
<comment type="caution">
    <text evidence="11">The sequence shown here is derived from an EMBL/GenBank/DDBJ whole genome shotgun (WGS) entry which is preliminary data.</text>
</comment>
<protein>
    <recommendedName>
        <fullName evidence="8">Oxidation resistance protein 1</fullName>
        <ecNumber evidence="4">1.8.4.11</ecNumber>
    </recommendedName>
    <alternativeName>
        <fullName evidence="7">Peptide-methionine (S)-S-oxide reductase</fullName>
    </alternativeName>
</protein>
<accession>A0A813JNB0</accession>
<dbReference type="Pfam" id="PF07534">
    <property type="entry name" value="TLD"/>
    <property type="match status" value="1"/>
</dbReference>
<evidence type="ECO:0000256" key="8">
    <source>
        <dbReference type="ARBA" id="ARBA00040604"/>
    </source>
</evidence>
<dbReference type="InterPro" id="IPR036509">
    <property type="entry name" value="Met_Sox_Rdtase_MsrA_sf"/>
</dbReference>
<dbReference type="PROSITE" id="PS51886">
    <property type="entry name" value="TLDC"/>
    <property type="match status" value="1"/>
</dbReference>
<feature type="domain" description="TLDc" evidence="10">
    <location>
        <begin position="419"/>
        <end position="529"/>
    </location>
</feature>
<dbReference type="EC" id="1.8.4.11" evidence="4"/>
<dbReference type="GO" id="GO:0005739">
    <property type="term" value="C:mitochondrion"/>
    <property type="evidence" value="ECO:0007669"/>
    <property type="project" value="UniProtKB-SubCell"/>
</dbReference>
<sequence length="529" mass="59193">MGQGNDSGSQYRSGLYFFDDDQRQLIEESKDAYQAALQAAGIRRTITTEIRAAADFPAAGVFYYAEDYHQQYLAKPGSRPYCSAQPQQVSLPALESWASPQLLAKKFARAHLPERFWEENGRELSSSFCQSQSSEDESIERDSKARREQVLKPARQWLKIAGGSKADVVRRLLCRSALMQQQFAGSLSVAWKKPACLRIPGVIYVSSNSLRFEPDSTHEHVQEVGVEQYTVLLEVEDLLECGAVAMPVEDSADGNQLSFFLQLQVRTLDGEAFCSSEDMEEAWFVVFRLQELEELYEVATILLDAMDAVKQAGSASRGPSASRTRVPFPCLDCMAELEHVQHHMLLERQLSEEQDKPSAQRRLAANFASFLSGPSKPKARKEESPETLADPESPGTSPYAVEKVVLRLPENLDRPPIQPMLTTALAECLLDYLPVEVRLPGAVEWVLRYTPKAHGVSLSTMFRNLAECEKTVVFIQDTEDFIFGGFAPATWEPSHKFYGSGESFVFSYGKVEAGAEIPEVKYYPCTFKN</sequence>
<dbReference type="SMART" id="SM00584">
    <property type="entry name" value="TLDc"/>
    <property type="match status" value="1"/>
</dbReference>
<evidence type="ECO:0000313" key="12">
    <source>
        <dbReference type="Proteomes" id="UP000626109"/>
    </source>
</evidence>
<name>A0A813JNB0_POLGL</name>
<evidence type="ECO:0000256" key="6">
    <source>
        <dbReference type="ARBA" id="ARBA00023128"/>
    </source>
</evidence>
<comment type="similarity">
    <text evidence="3">Belongs to the OXR1 family.</text>
</comment>
<evidence type="ECO:0000256" key="9">
    <source>
        <dbReference type="SAM" id="MobiDB-lite"/>
    </source>
</evidence>
<dbReference type="Gene3D" id="3.30.1060.10">
    <property type="entry name" value="Peptide methionine sulphoxide reductase MsrA"/>
    <property type="match status" value="1"/>
</dbReference>
<evidence type="ECO:0000259" key="10">
    <source>
        <dbReference type="PROSITE" id="PS51886"/>
    </source>
</evidence>
<evidence type="ECO:0000256" key="1">
    <source>
        <dbReference type="ARBA" id="ARBA00004173"/>
    </source>
</evidence>
<dbReference type="GO" id="GO:0008113">
    <property type="term" value="F:peptide-methionine (S)-S-oxide reductase activity"/>
    <property type="evidence" value="ECO:0007669"/>
    <property type="project" value="UniProtKB-EC"/>
</dbReference>
<evidence type="ECO:0000256" key="5">
    <source>
        <dbReference type="ARBA" id="ARBA00023002"/>
    </source>
</evidence>
<evidence type="ECO:0000256" key="4">
    <source>
        <dbReference type="ARBA" id="ARBA00012502"/>
    </source>
</evidence>
<reference evidence="11" key="1">
    <citation type="submission" date="2021-02" db="EMBL/GenBank/DDBJ databases">
        <authorList>
            <person name="Dougan E. K."/>
            <person name="Rhodes N."/>
            <person name="Thang M."/>
            <person name="Chan C."/>
        </authorList>
    </citation>
    <scope>NUCLEOTIDE SEQUENCE</scope>
</reference>
<dbReference type="AlphaFoldDB" id="A0A813JNB0"/>
<dbReference type="InterPro" id="IPR006571">
    <property type="entry name" value="TLDc_dom"/>
</dbReference>
<proteinExistence type="inferred from homology"/>
<feature type="non-terminal residue" evidence="11">
    <location>
        <position position="1"/>
    </location>
</feature>
<dbReference type="EMBL" id="CAJNNW010025977">
    <property type="protein sequence ID" value="CAE8681635.1"/>
    <property type="molecule type" value="Genomic_DNA"/>
</dbReference>
<dbReference type="PANTHER" id="PTHR23354:SF62">
    <property type="entry name" value="MUSTARD, ISOFORM V"/>
    <property type="match status" value="1"/>
</dbReference>
<keyword evidence="5" id="KW-0560">Oxidoreductase</keyword>
<evidence type="ECO:0000313" key="11">
    <source>
        <dbReference type="EMBL" id="CAE8681635.1"/>
    </source>
</evidence>
<dbReference type="PANTHER" id="PTHR23354">
    <property type="entry name" value="NUCLEOLAR PROTEIN 7/ESTROGEN RECEPTOR COACTIVATOR-RELATED"/>
    <property type="match status" value="1"/>
</dbReference>
<evidence type="ECO:0000256" key="3">
    <source>
        <dbReference type="ARBA" id="ARBA00009540"/>
    </source>
</evidence>
<evidence type="ECO:0000256" key="2">
    <source>
        <dbReference type="ARBA" id="ARBA00005591"/>
    </source>
</evidence>
<organism evidence="11 12">
    <name type="scientific">Polarella glacialis</name>
    <name type="common">Dinoflagellate</name>
    <dbReference type="NCBI Taxonomy" id="89957"/>
    <lineage>
        <taxon>Eukaryota</taxon>
        <taxon>Sar</taxon>
        <taxon>Alveolata</taxon>
        <taxon>Dinophyceae</taxon>
        <taxon>Suessiales</taxon>
        <taxon>Suessiaceae</taxon>
        <taxon>Polarella</taxon>
    </lineage>
</organism>
<comment type="similarity">
    <text evidence="2">Belongs to the MsrA Met sulfoxide reductase family.</text>
</comment>
<dbReference type="Proteomes" id="UP000626109">
    <property type="component" value="Unassembled WGS sequence"/>
</dbReference>
<feature type="region of interest" description="Disordered" evidence="9">
    <location>
        <begin position="371"/>
        <end position="396"/>
    </location>
</feature>
<evidence type="ECO:0000256" key="7">
    <source>
        <dbReference type="ARBA" id="ARBA00030643"/>
    </source>
</evidence>
<feature type="non-terminal residue" evidence="11">
    <location>
        <position position="529"/>
    </location>
</feature>
<dbReference type="InterPro" id="IPR002569">
    <property type="entry name" value="Met_Sox_Rdtase_MsrA_dom"/>
</dbReference>
<dbReference type="Pfam" id="PF01625">
    <property type="entry name" value="PMSR"/>
    <property type="match status" value="1"/>
</dbReference>
<keyword evidence="6" id="KW-0496">Mitochondrion</keyword>
<dbReference type="SUPFAM" id="SSF55068">
    <property type="entry name" value="Peptide methionine sulfoxide reductase"/>
    <property type="match status" value="1"/>
</dbReference>
<comment type="subcellular location">
    <subcellularLocation>
        <location evidence="1">Mitochondrion</location>
    </subcellularLocation>
</comment>